<dbReference type="RefSeq" id="WP_204792878.1">
    <property type="nucleotide sequence ID" value="NZ_JACSNQ010000003.1"/>
</dbReference>
<evidence type="ECO:0000313" key="2">
    <source>
        <dbReference type="EMBL" id="MBM6774532.1"/>
    </source>
</evidence>
<name>A0ABS2F0Z2_9ACTN</name>
<comment type="caution">
    <text evidence="2">The sequence shown here is derived from an EMBL/GenBank/DDBJ whole genome shotgun (WGS) entry which is preliminary data.</text>
</comment>
<protein>
    <submittedName>
        <fullName evidence="2">Sirohydrochlorin cobaltochelatase</fullName>
    </submittedName>
</protein>
<dbReference type="InterPro" id="IPR010388">
    <property type="entry name" value="Anaerobic_Co-chelatase"/>
</dbReference>
<accession>A0ABS2F0Z2</accession>
<evidence type="ECO:0000256" key="1">
    <source>
        <dbReference type="SAM" id="MobiDB-lite"/>
    </source>
</evidence>
<feature type="non-terminal residue" evidence="2">
    <location>
        <position position="266"/>
    </location>
</feature>
<feature type="compositionally biased region" description="Low complexity" evidence="1">
    <location>
        <begin position="235"/>
        <end position="251"/>
    </location>
</feature>
<gene>
    <name evidence="2" type="ORF">H9X80_03095</name>
</gene>
<dbReference type="SUPFAM" id="SSF53800">
    <property type="entry name" value="Chelatase"/>
    <property type="match status" value="1"/>
</dbReference>
<sequence>MRVGLVMAGCASPEPVPAPLLAEAAHAVGADADVALSARSGGRGAGPGVAEALLQLRRAGVDRAVVATTHLVAGAVHERCVHDAGRAVRLFPELLLAPPLLAGEKDVRAVASALFAALPARAGRALVLAGHAGEAASLAYLALEHALWAAGRTDVLVGEPEGLARAALPGDAREVLLAPLSMGLGVHARRDVLGGLRAALEARGVGVEARALCLLDLPAVRVLLLDHVREARPVPGAGDARAAAGAPAAPAADPPAPPAAPAPPAH</sequence>
<feature type="compositionally biased region" description="Pro residues" evidence="1">
    <location>
        <begin position="252"/>
        <end position="266"/>
    </location>
</feature>
<keyword evidence="3" id="KW-1185">Reference proteome</keyword>
<organism evidence="2 3">
    <name type="scientific">Olsenella profusa</name>
    <dbReference type="NCBI Taxonomy" id="138595"/>
    <lineage>
        <taxon>Bacteria</taxon>
        <taxon>Bacillati</taxon>
        <taxon>Actinomycetota</taxon>
        <taxon>Coriobacteriia</taxon>
        <taxon>Coriobacteriales</taxon>
        <taxon>Atopobiaceae</taxon>
        <taxon>Olsenella</taxon>
    </lineage>
</organism>
<dbReference type="EMBL" id="JACSNQ010000003">
    <property type="protein sequence ID" value="MBM6774532.1"/>
    <property type="molecule type" value="Genomic_DNA"/>
</dbReference>
<proteinExistence type="predicted"/>
<evidence type="ECO:0000313" key="3">
    <source>
        <dbReference type="Proteomes" id="UP000712527"/>
    </source>
</evidence>
<dbReference type="Proteomes" id="UP000712527">
    <property type="component" value="Unassembled WGS sequence"/>
</dbReference>
<dbReference type="Pfam" id="PF06180">
    <property type="entry name" value="CbiK"/>
    <property type="match status" value="1"/>
</dbReference>
<feature type="region of interest" description="Disordered" evidence="1">
    <location>
        <begin position="235"/>
        <end position="266"/>
    </location>
</feature>
<reference evidence="2 3" key="1">
    <citation type="journal article" date="2021" name="Sci. Rep.">
        <title>The distribution of antibiotic resistance genes in chicken gut microbiota commensals.</title>
        <authorList>
            <person name="Juricova H."/>
            <person name="Matiasovicova J."/>
            <person name="Kubasova T."/>
            <person name="Cejkova D."/>
            <person name="Rychlik I."/>
        </authorList>
    </citation>
    <scope>NUCLEOTIDE SEQUENCE [LARGE SCALE GENOMIC DNA]</scope>
    <source>
        <strain evidence="2 3">An794</strain>
    </source>
</reference>
<dbReference type="Gene3D" id="3.40.50.1400">
    <property type="match status" value="1"/>
</dbReference>